<evidence type="ECO:0000256" key="1">
    <source>
        <dbReference type="SAM" id="MobiDB-lite"/>
    </source>
</evidence>
<protein>
    <submittedName>
        <fullName evidence="2">Uncharacterized protein</fullName>
    </submittedName>
</protein>
<feature type="region of interest" description="Disordered" evidence="1">
    <location>
        <begin position="1"/>
        <end position="43"/>
    </location>
</feature>
<dbReference type="AlphaFoldDB" id="A0AA88E146"/>
<reference evidence="2" key="1">
    <citation type="submission" date="2023-07" db="EMBL/GenBank/DDBJ databases">
        <title>draft genome sequence of fig (Ficus carica).</title>
        <authorList>
            <person name="Takahashi T."/>
            <person name="Nishimura K."/>
        </authorList>
    </citation>
    <scope>NUCLEOTIDE SEQUENCE</scope>
</reference>
<feature type="compositionally biased region" description="Basic and acidic residues" evidence="1">
    <location>
        <begin position="34"/>
        <end position="43"/>
    </location>
</feature>
<keyword evidence="3" id="KW-1185">Reference proteome</keyword>
<evidence type="ECO:0000313" key="3">
    <source>
        <dbReference type="Proteomes" id="UP001187192"/>
    </source>
</evidence>
<sequence>MEKGRGLRENGGEVGDKMEGGVTAEEMGFEGEFGEVRMKEAQE</sequence>
<feature type="compositionally biased region" description="Basic and acidic residues" evidence="1">
    <location>
        <begin position="1"/>
        <end position="19"/>
    </location>
</feature>
<gene>
    <name evidence="2" type="ORF">TIFTF001_034974</name>
</gene>
<comment type="caution">
    <text evidence="2">The sequence shown here is derived from an EMBL/GenBank/DDBJ whole genome shotgun (WGS) entry which is preliminary data.</text>
</comment>
<organism evidence="2 3">
    <name type="scientific">Ficus carica</name>
    <name type="common">Common fig</name>
    <dbReference type="NCBI Taxonomy" id="3494"/>
    <lineage>
        <taxon>Eukaryota</taxon>
        <taxon>Viridiplantae</taxon>
        <taxon>Streptophyta</taxon>
        <taxon>Embryophyta</taxon>
        <taxon>Tracheophyta</taxon>
        <taxon>Spermatophyta</taxon>
        <taxon>Magnoliopsida</taxon>
        <taxon>eudicotyledons</taxon>
        <taxon>Gunneridae</taxon>
        <taxon>Pentapetalae</taxon>
        <taxon>rosids</taxon>
        <taxon>fabids</taxon>
        <taxon>Rosales</taxon>
        <taxon>Moraceae</taxon>
        <taxon>Ficeae</taxon>
        <taxon>Ficus</taxon>
    </lineage>
</organism>
<proteinExistence type="predicted"/>
<dbReference type="Proteomes" id="UP001187192">
    <property type="component" value="Unassembled WGS sequence"/>
</dbReference>
<name>A0AA88E146_FICCA</name>
<evidence type="ECO:0000313" key="2">
    <source>
        <dbReference type="EMBL" id="GMN65904.1"/>
    </source>
</evidence>
<accession>A0AA88E146</accession>
<dbReference type="EMBL" id="BTGU01000270">
    <property type="protein sequence ID" value="GMN65904.1"/>
    <property type="molecule type" value="Genomic_DNA"/>
</dbReference>